<dbReference type="eggNOG" id="COG3544">
    <property type="taxonomic scope" value="Bacteria"/>
</dbReference>
<dbReference type="Gene3D" id="1.20.1260.10">
    <property type="match status" value="1"/>
</dbReference>
<feature type="transmembrane region" description="Helical" evidence="1">
    <location>
        <begin position="15"/>
        <end position="32"/>
    </location>
</feature>
<dbReference type="RefSeq" id="WP_236617492.1">
    <property type="nucleotide sequence ID" value="NZ_CP007547.1"/>
</dbReference>
<dbReference type="InterPro" id="IPR012347">
    <property type="entry name" value="Ferritin-like"/>
</dbReference>
<gene>
    <name evidence="3" type="ORF">BD94_1527</name>
</gene>
<dbReference type="HOGENOM" id="CLU_113754_1_1_10"/>
<protein>
    <submittedName>
        <fullName evidence="3">Membrane protein involved in the export of O-antigen and teichoic acid</fullName>
    </submittedName>
</protein>
<feature type="domain" description="DUF305" evidence="2">
    <location>
        <begin position="69"/>
        <end position="111"/>
    </location>
</feature>
<keyword evidence="1" id="KW-1133">Transmembrane helix</keyword>
<organism evidence="3 4">
    <name type="scientific">Elizabethkingia anophelis NUHP1</name>
    <dbReference type="NCBI Taxonomy" id="1338011"/>
    <lineage>
        <taxon>Bacteria</taxon>
        <taxon>Pseudomonadati</taxon>
        <taxon>Bacteroidota</taxon>
        <taxon>Flavobacteriia</taxon>
        <taxon>Flavobacteriales</taxon>
        <taxon>Weeksellaceae</taxon>
        <taxon>Elizabethkingia</taxon>
    </lineage>
</organism>
<sequence length="111" mass="12579">MVDRIENIIFNLNQFYMAGLMAAPMIVVEILMMDKMYANRKFNVLITGLAIGASLIFFLCVRYQVGVKDVQFLKSMIPHHAGAVLMVEEGKLEDPEVKKQAQDIISSQKKE</sequence>
<dbReference type="Pfam" id="PF03713">
    <property type="entry name" value="DUF305"/>
    <property type="match status" value="1"/>
</dbReference>
<evidence type="ECO:0000313" key="3">
    <source>
        <dbReference type="EMBL" id="AIL45302.1"/>
    </source>
</evidence>
<dbReference type="AlphaFoldDB" id="A0A077ECU5"/>
<dbReference type="STRING" id="1338011.BD94_1527"/>
<accession>A0A077ECU5</accession>
<reference evidence="3" key="1">
    <citation type="journal article" date="2013" name="Lancet">
        <title>First case of E anophelis outbreak in an intensive-care unit.</title>
        <authorList>
            <person name="Teo J."/>
            <person name="Tan S.Y."/>
            <person name="Tay M."/>
            <person name="Ding Y."/>
            <person name="Kjelleberg S."/>
            <person name="Givskov M."/>
            <person name="Lin R.T."/>
            <person name="Yang L."/>
        </authorList>
    </citation>
    <scope>NUCLEOTIDE SEQUENCE [LARGE SCALE GENOMIC DNA]</scope>
    <source>
        <strain evidence="3">NUHP1</strain>
    </source>
</reference>
<dbReference type="Proteomes" id="UP000028933">
    <property type="component" value="Chromosome"/>
</dbReference>
<evidence type="ECO:0000313" key="4">
    <source>
        <dbReference type="Proteomes" id="UP000028933"/>
    </source>
</evidence>
<dbReference type="InterPro" id="IPR005183">
    <property type="entry name" value="DUF305_CopM-like"/>
</dbReference>
<proteinExistence type="predicted"/>
<keyword evidence="1" id="KW-0472">Membrane</keyword>
<evidence type="ECO:0000256" key="1">
    <source>
        <dbReference type="SAM" id="Phobius"/>
    </source>
</evidence>
<name>A0A077ECU5_9FLAO</name>
<dbReference type="EMBL" id="CP007547">
    <property type="protein sequence ID" value="AIL45302.1"/>
    <property type="molecule type" value="Genomic_DNA"/>
</dbReference>
<reference evidence="3" key="2">
    <citation type="journal article" date="2015" name="Genome Biol. Evol.">
        <title>Complete Genome Sequence and Transcriptomic Analysis of the Novel Pathogen Elizabethkingia anophelis in Response to Oxidative Stress.</title>
        <authorList>
            <person name="Li Y."/>
            <person name="Liu Y."/>
            <person name="Chew S.C."/>
            <person name="Tay M."/>
            <person name="Salido M.M."/>
            <person name="Teo J."/>
            <person name="Lauro F.M."/>
            <person name="Givskov M."/>
            <person name="Yang L."/>
        </authorList>
    </citation>
    <scope>NUCLEOTIDE SEQUENCE</scope>
    <source>
        <strain evidence="3">NUHP1</strain>
    </source>
</reference>
<keyword evidence="1" id="KW-0812">Transmembrane</keyword>
<feature type="transmembrane region" description="Helical" evidence="1">
    <location>
        <begin position="44"/>
        <end position="65"/>
    </location>
</feature>
<dbReference type="KEGG" id="eao:BD94_1527"/>
<evidence type="ECO:0000259" key="2">
    <source>
        <dbReference type="Pfam" id="PF03713"/>
    </source>
</evidence>